<dbReference type="Gene3D" id="3.40.50.2000">
    <property type="entry name" value="Glycogen Phosphorylase B"/>
    <property type="match status" value="2"/>
</dbReference>
<name>A0ABM7W7K3_9BACT</name>
<accession>A0ABM7W7K3</accession>
<dbReference type="PANTHER" id="PTHR43174">
    <property type="entry name" value="UDP-N-ACETYLGLUCOSAMINE 2-EPIMERASE"/>
    <property type="match status" value="1"/>
</dbReference>
<dbReference type="InterPro" id="IPR029767">
    <property type="entry name" value="WecB-like"/>
</dbReference>
<gene>
    <name evidence="3" type="primary">wecB</name>
    <name evidence="3" type="ORF">DPPLL_12470</name>
</gene>
<dbReference type="SUPFAM" id="SSF53756">
    <property type="entry name" value="UDP-Glycosyltransferase/glycogen phosphorylase"/>
    <property type="match status" value="1"/>
</dbReference>
<dbReference type="Proteomes" id="UP000830055">
    <property type="component" value="Chromosome"/>
</dbReference>
<dbReference type="RefSeq" id="WP_284153951.1">
    <property type="nucleotide sequence ID" value="NZ_AP025516.1"/>
</dbReference>
<proteinExistence type="inferred from homology"/>
<dbReference type="Pfam" id="PF02350">
    <property type="entry name" value="Epimerase_2"/>
    <property type="match status" value="1"/>
</dbReference>
<reference evidence="3 4" key="1">
    <citation type="submission" date="2022-01" db="EMBL/GenBank/DDBJ databases">
        <title>Desulfofustis limnae sp. nov., a novel mesophilic sulfate-reducing bacterium isolated from marsh soil.</title>
        <authorList>
            <person name="Watanabe M."/>
            <person name="Takahashi A."/>
            <person name="Kojima H."/>
            <person name="Fukui M."/>
        </authorList>
    </citation>
    <scope>NUCLEOTIDE SEQUENCE [LARGE SCALE GENOMIC DNA]</scope>
    <source>
        <strain evidence="3 4">PPLL</strain>
    </source>
</reference>
<keyword evidence="4" id="KW-1185">Reference proteome</keyword>
<dbReference type="PANTHER" id="PTHR43174:SF3">
    <property type="entry name" value="UDP-N-ACETYLGLUCOSAMINE 2-EPIMERASE"/>
    <property type="match status" value="1"/>
</dbReference>
<dbReference type="EMBL" id="AP025516">
    <property type="protein sequence ID" value="BDD86882.1"/>
    <property type="molecule type" value="Genomic_DNA"/>
</dbReference>
<keyword evidence="1" id="KW-0413">Isomerase</keyword>
<organism evidence="3 4">
    <name type="scientific">Desulfofustis limnaeus</name>
    <dbReference type="NCBI Taxonomy" id="2740163"/>
    <lineage>
        <taxon>Bacteria</taxon>
        <taxon>Pseudomonadati</taxon>
        <taxon>Thermodesulfobacteriota</taxon>
        <taxon>Desulfobulbia</taxon>
        <taxon>Desulfobulbales</taxon>
        <taxon>Desulfocapsaceae</taxon>
        <taxon>Desulfofustis</taxon>
    </lineage>
</organism>
<dbReference type="InterPro" id="IPR003331">
    <property type="entry name" value="UDP_GlcNAc_Epimerase_2_dom"/>
</dbReference>
<sequence length="361" mass="41475">MIHIVLGTKAQLVKMAPVMFRMQSEGVLYNFIFTGQHKETIKQMLNDFRLKSPDAVLYEGKDITSVWSMAWWSLKTFIKAIFSSKKLFKYDQHGIVLVHGDTLSTLLGALMGRVAGLKVGHIESGLRSHNIFHPFPEEMIRIMTFRLSDILFCPGTWAVQNVKHLSKEIIDTKANTLYDTLLMHSPRCFGLDRAPNVPYALVSLHRYENIFNRKRLESILDLLESVAAKHKLLFILHPATDRQLQRYHYYERLSRNENIELRKRYNHSDFLTLLKGCLFVVTDGGSLQEESYYLGIPCILLRKATERKEGVGENVVLSKYDAKIIEEFSLSYNEYRKGIAKLTVNPSSIILSRISEFSAPA</sequence>
<comment type="similarity">
    <text evidence="1">Belongs to the UDP-N-acetylglucosamine 2-epimerase family.</text>
</comment>
<evidence type="ECO:0000313" key="4">
    <source>
        <dbReference type="Proteomes" id="UP000830055"/>
    </source>
</evidence>
<evidence type="ECO:0000259" key="2">
    <source>
        <dbReference type="Pfam" id="PF02350"/>
    </source>
</evidence>
<evidence type="ECO:0000256" key="1">
    <source>
        <dbReference type="RuleBase" id="RU003513"/>
    </source>
</evidence>
<feature type="domain" description="UDP-N-acetylglucosamine 2-epimerase" evidence="2">
    <location>
        <begin position="26"/>
        <end position="334"/>
    </location>
</feature>
<evidence type="ECO:0000313" key="3">
    <source>
        <dbReference type="EMBL" id="BDD86882.1"/>
    </source>
</evidence>
<protein>
    <submittedName>
        <fullName evidence="3">UDP-N-acetyl glucosamine 2-epimerase</fullName>
    </submittedName>
</protein>